<feature type="domain" description="Large ribosomal subunit protein uL6 alpha-beta" evidence="9">
    <location>
        <begin position="91"/>
        <end position="164"/>
    </location>
</feature>
<comment type="similarity">
    <text evidence="1 6 7">Belongs to the universal ribosomal protein uL6 family.</text>
</comment>
<dbReference type="GO" id="GO:0019843">
    <property type="term" value="F:rRNA binding"/>
    <property type="evidence" value="ECO:0007669"/>
    <property type="project" value="UniProtKB-UniRule"/>
</dbReference>
<dbReference type="SUPFAM" id="SSF56053">
    <property type="entry name" value="Ribosomal protein L6"/>
    <property type="match status" value="2"/>
</dbReference>
<dbReference type="PANTHER" id="PTHR11655">
    <property type="entry name" value="60S/50S RIBOSOMAL PROTEIN L6/L9"/>
    <property type="match status" value="1"/>
</dbReference>
<dbReference type="Gene3D" id="3.90.930.12">
    <property type="entry name" value="Ribosomal protein L6, alpha-beta domain"/>
    <property type="match status" value="2"/>
</dbReference>
<evidence type="ECO:0000256" key="8">
    <source>
        <dbReference type="RuleBase" id="RU003870"/>
    </source>
</evidence>
<evidence type="ECO:0000313" key="11">
    <source>
        <dbReference type="Proteomes" id="UP000001661"/>
    </source>
</evidence>
<dbReference type="EMBL" id="CP002105">
    <property type="protein sequence ID" value="ADL11728.1"/>
    <property type="molecule type" value="Genomic_DNA"/>
</dbReference>
<evidence type="ECO:0000256" key="5">
    <source>
        <dbReference type="ARBA" id="ARBA00023274"/>
    </source>
</evidence>
<keyword evidence="4 6" id="KW-0689">Ribosomal protein</keyword>
<dbReference type="OrthoDB" id="9805007at2"/>
<protein>
    <recommendedName>
        <fullName evidence="6">Large ribosomal subunit protein uL6</fullName>
    </recommendedName>
</protein>
<comment type="subunit">
    <text evidence="6">Part of the 50S ribosomal subunit.</text>
</comment>
<evidence type="ECO:0000256" key="2">
    <source>
        <dbReference type="ARBA" id="ARBA00022730"/>
    </source>
</evidence>
<evidence type="ECO:0000256" key="3">
    <source>
        <dbReference type="ARBA" id="ARBA00022884"/>
    </source>
</evidence>
<dbReference type="InterPro" id="IPR019906">
    <property type="entry name" value="Ribosomal_uL6_bac-type"/>
</dbReference>
<dbReference type="AlphaFoldDB" id="D9QTG4"/>
<keyword evidence="11" id="KW-1185">Reference proteome</keyword>
<dbReference type="RefSeq" id="WP_013277174.1">
    <property type="nucleotide sequence ID" value="NC_014378.1"/>
</dbReference>
<keyword evidence="5 6" id="KW-0687">Ribonucleoprotein</keyword>
<evidence type="ECO:0000256" key="4">
    <source>
        <dbReference type="ARBA" id="ARBA00022980"/>
    </source>
</evidence>
<evidence type="ECO:0000259" key="9">
    <source>
        <dbReference type="Pfam" id="PF00347"/>
    </source>
</evidence>
<dbReference type="GO" id="GO:0003735">
    <property type="term" value="F:structural constituent of ribosome"/>
    <property type="evidence" value="ECO:0007669"/>
    <property type="project" value="UniProtKB-UniRule"/>
</dbReference>
<dbReference type="eggNOG" id="COG0097">
    <property type="taxonomic scope" value="Bacteria"/>
</dbReference>
<dbReference type="InterPro" id="IPR000702">
    <property type="entry name" value="Ribosomal_uL6-like"/>
</dbReference>
<proteinExistence type="inferred from homology"/>
<evidence type="ECO:0000256" key="1">
    <source>
        <dbReference type="ARBA" id="ARBA00009356"/>
    </source>
</evidence>
<dbReference type="PANTHER" id="PTHR11655:SF14">
    <property type="entry name" value="LARGE RIBOSOMAL SUBUNIT PROTEIN UL6M"/>
    <property type="match status" value="1"/>
</dbReference>
<dbReference type="Proteomes" id="UP000001661">
    <property type="component" value="Chromosome"/>
</dbReference>
<evidence type="ECO:0000313" key="10">
    <source>
        <dbReference type="EMBL" id="ADL11728.1"/>
    </source>
</evidence>
<feature type="domain" description="Large ribosomal subunit protein uL6 alpha-beta" evidence="9">
    <location>
        <begin position="11"/>
        <end position="82"/>
    </location>
</feature>
<dbReference type="HAMAP" id="MF_01365_B">
    <property type="entry name" value="Ribosomal_uL6_B"/>
    <property type="match status" value="1"/>
</dbReference>
<reference evidence="10 11" key="1">
    <citation type="journal article" date="2010" name="Stand. Genomic Sci.">
        <title>Complete genome sequence of Acetohalobium arabaticum type strain (Z-7288).</title>
        <authorList>
            <person name="Sikorski J."/>
            <person name="Lapidus A."/>
            <person name="Chertkov O."/>
            <person name="Lucas S."/>
            <person name="Copeland A."/>
            <person name="Glavina Del Rio T."/>
            <person name="Nolan M."/>
            <person name="Tice H."/>
            <person name="Cheng J.F."/>
            <person name="Han C."/>
            <person name="Brambilla E."/>
            <person name="Pitluck S."/>
            <person name="Liolios K."/>
            <person name="Ivanova N."/>
            <person name="Mavromatis K."/>
            <person name="Mikhailova N."/>
            <person name="Pati A."/>
            <person name="Bruce D."/>
            <person name="Detter C."/>
            <person name="Tapia R."/>
            <person name="Goodwin L."/>
            <person name="Chen A."/>
            <person name="Palaniappan K."/>
            <person name="Land M."/>
            <person name="Hauser L."/>
            <person name="Chang Y.J."/>
            <person name="Jeffries C.D."/>
            <person name="Rohde M."/>
            <person name="Goker M."/>
            <person name="Spring S."/>
            <person name="Woyke T."/>
            <person name="Bristow J."/>
            <person name="Eisen J.A."/>
            <person name="Markowitz V."/>
            <person name="Hugenholtz P."/>
            <person name="Kyrpides N.C."/>
            <person name="Klenk H.P."/>
        </authorList>
    </citation>
    <scope>NUCLEOTIDE SEQUENCE [LARGE SCALE GENOMIC DNA]</scope>
    <source>
        <strain evidence="11">ATCC 49924 / DSM 5501 / Z-7288</strain>
    </source>
</reference>
<evidence type="ECO:0000256" key="7">
    <source>
        <dbReference type="RuleBase" id="RU003869"/>
    </source>
</evidence>
<dbReference type="Pfam" id="PF00347">
    <property type="entry name" value="Ribosomal_L6"/>
    <property type="match status" value="2"/>
</dbReference>
<dbReference type="NCBIfam" id="TIGR03654">
    <property type="entry name" value="L6_bact"/>
    <property type="match status" value="1"/>
</dbReference>
<dbReference type="PRINTS" id="PR00059">
    <property type="entry name" value="RIBOSOMALL6"/>
</dbReference>
<keyword evidence="2 6" id="KW-0699">rRNA-binding</keyword>
<accession>D9QTG4</accession>
<dbReference type="FunFam" id="3.90.930.12:FF:000001">
    <property type="entry name" value="50S ribosomal protein L6"/>
    <property type="match status" value="1"/>
</dbReference>
<sequence>MSRIGHLPIEIPDKVDITVDDNVITVKGPNGELSNKIDERLDVTLDEDTITINRTGDSKEDRSIHGLNRSLVVNMVQGVTEGFKKELELNGVGYRVQKKGQNLELQVGYSHPVVIEAQDGIKLEIEGNDKIIVSGADKQKVGEVAANIRSVREPEPYGGKGIKYVDEHIRRKEGKTAG</sequence>
<dbReference type="STRING" id="574087.Acear_0177"/>
<comment type="function">
    <text evidence="6 8">This protein binds to the 23S rRNA, and is important in its secondary structure. It is located near the subunit interface in the base of the L7/L12 stalk, and near the tRNA binding site of the peptidyltransferase center.</text>
</comment>
<dbReference type="GO" id="GO:0002181">
    <property type="term" value="P:cytoplasmic translation"/>
    <property type="evidence" value="ECO:0007669"/>
    <property type="project" value="TreeGrafter"/>
</dbReference>
<evidence type="ECO:0000256" key="6">
    <source>
        <dbReference type="HAMAP-Rule" id="MF_01365"/>
    </source>
</evidence>
<dbReference type="InterPro" id="IPR036789">
    <property type="entry name" value="Ribosomal_uL6-like_a/b-dom_sf"/>
</dbReference>
<dbReference type="FunFam" id="3.90.930.12:FF:000002">
    <property type="entry name" value="50S ribosomal protein L6"/>
    <property type="match status" value="1"/>
</dbReference>
<organism evidence="10 11">
    <name type="scientific">Acetohalobium arabaticum (strain ATCC 49924 / DSM 5501 / Z-7288)</name>
    <dbReference type="NCBI Taxonomy" id="574087"/>
    <lineage>
        <taxon>Bacteria</taxon>
        <taxon>Bacillati</taxon>
        <taxon>Bacillota</taxon>
        <taxon>Clostridia</taxon>
        <taxon>Halanaerobiales</taxon>
        <taxon>Halobacteroidaceae</taxon>
        <taxon>Acetohalobium</taxon>
    </lineage>
</organism>
<dbReference type="PIRSF" id="PIRSF002162">
    <property type="entry name" value="Ribosomal_L6"/>
    <property type="match status" value="1"/>
</dbReference>
<keyword evidence="3 6" id="KW-0694">RNA-binding</keyword>
<dbReference type="InterPro" id="IPR020040">
    <property type="entry name" value="Ribosomal_uL6_a/b-dom"/>
</dbReference>
<name>D9QTG4_ACEAZ</name>
<dbReference type="KEGG" id="aar:Acear_0177"/>
<dbReference type="HOGENOM" id="CLU_065464_1_2_9"/>
<gene>
    <name evidence="6" type="primary">rplF</name>
    <name evidence="10" type="ordered locus">Acear_0177</name>
</gene>
<dbReference type="GO" id="GO:0022625">
    <property type="term" value="C:cytosolic large ribosomal subunit"/>
    <property type="evidence" value="ECO:0007669"/>
    <property type="project" value="UniProtKB-UniRule"/>
</dbReference>